<keyword evidence="2 7" id="KW-0349">Heme</keyword>
<organism evidence="8 9">
    <name type="scientific">Paenibacillus amylolyticus</name>
    <dbReference type="NCBI Taxonomy" id="1451"/>
    <lineage>
        <taxon>Bacteria</taxon>
        <taxon>Bacillati</taxon>
        <taxon>Bacillota</taxon>
        <taxon>Bacilli</taxon>
        <taxon>Bacillales</taxon>
        <taxon>Paenibacillaceae</taxon>
        <taxon>Paenibacillus</taxon>
    </lineage>
</organism>
<dbReference type="FunFam" id="1.10.630.10:FF:000018">
    <property type="entry name" value="Cytochrome P450 monooxygenase"/>
    <property type="match status" value="1"/>
</dbReference>
<dbReference type="InterPro" id="IPR017972">
    <property type="entry name" value="Cyt_P450_CS"/>
</dbReference>
<dbReference type="AlphaFoldDB" id="A0A100VKX6"/>
<dbReference type="PANTHER" id="PTHR46696:SF1">
    <property type="entry name" value="CYTOCHROME P450 YJIB-RELATED"/>
    <property type="match status" value="1"/>
</dbReference>
<dbReference type="CDD" id="cd11029">
    <property type="entry name" value="CYP107-like"/>
    <property type="match status" value="1"/>
</dbReference>
<evidence type="ECO:0000256" key="7">
    <source>
        <dbReference type="RuleBase" id="RU000461"/>
    </source>
</evidence>
<dbReference type="GO" id="GO:0004497">
    <property type="term" value="F:monooxygenase activity"/>
    <property type="evidence" value="ECO:0007669"/>
    <property type="project" value="UniProtKB-KW"/>
</dbReference>
<sequence>MNHSNNQTSEKTEFNLFSEENSKDPFAIFAQMRSKGSVVPIPNPMGGAGQTWIVTRMDVAMEVLKDHSQFTVDMNSIDSGNDIRKNLSGELGSSEPQTFFTGKSMLFVDEPDHRRLRSLVSKAFTPRYMESLRPRVQEIADELIDQFEGKGEMDLVKDYAYPFPINVISEMLGIPLEDRPQIHVWSEAIAKGLGFGKQDPAVAQHLRSFAEYTSQLVANKRVEPSDDLISQLIAIEEEGDRLNEDELISMITLLIFAGHETTSNLIATGSYLLLTHPEQLEQLKQDLNLVPSAVEELLRYNGPATSSGPRYATQDTELDGQLIQKGDVVIPLLKSANRDEQQFTDPEELDIERKIKRHLAFGHGIHMCLGAPLARVEGDVAFTTLLRRLPDIQLSVPQEEIHWHSALSSQGLAALPVKF</sequence>
<evidence type="ECO:0000313" key="8">
    <source>
        <dbReference type="EMBL" id="GAS81703.1"/>
    </source>
</evidence>
<evidence type="ECO:0000256" key="1">
    <source>
        <dbReference type="ARBA" id="ARBA00010617"/>
    </source>
</evidence>
<keyword evidence="5 7" id="KW-0408">Iron</keyword>
<evidence type="ECO:0000256" key="4">
    <source>
        <dbReference type="ARBA" id="ARBA00023002"/>
    </source>
</evidence>
<accession>A0A100VKX6</accession>
<dbReference type="PRINTS" id="PR00359">
    <property type="entry name" value="BP450"/>
</dbReference>
<gene>
    <name evidence="8" type="ORF">PAHA3_1777</name>
</gene>
<comment type="caution">
    <text evidence="8">The sequence shown here is derived from an EMBL/GenBank/DDBJ whole genome shotgun (WGS) entry which is preliminary data.</text>
</comment>
<name>A0A100VKX6_PAEAM</name>
<comment type="similarity">
    <text evidence="1 7">Belongs to the cytochrome P450 family.</text>
</comment>
<dbReference type="GO" id="GO:0020037">
    <property type="term" value="F:heme binding"/>
    <property type="evidence" value="ECO:0007669"/>
    <property type="project" value="InterPro"/>
</dbReference>
<proteinExistence type="inferred from homology"/>
<dbReference type="GO" id="GO:0016705">
    <property type="term" value="F:oxidoreductase activity, acting on paired donors, with incorporation or reduction of molecular oxygen"/>
    <property type="evidence" value="ECO:0007669"/>
    <property type="project" value="InterPro"/>
</dbReference>
<dbReference type="PRINTS" id="PR00385">
    <property type="entry name" value="P450"/>
</dbReference>
<evidence type="ECO:0000313" key="9">
    <source>
        <dbReference type="Proteomes" id="UP000069697"/>
    </source>
</evidence>
<dbReference type="InterPro" id="IPR002397">
    <property type="entry name" value="Cyt_P450_B"/>
</dbReference>
<dbReference type="RefSeq" id="WP_062834373.1">
    <property type="nucleotide sequence ID" value="NZ_BCNV01000001.1"/>
</dbReference>
<dbReference type="PANTHER" id="PTHR46696">
    <property type="entry name" value="P450, PUTATIVE (EUROFUNG)-RELATED"/>
    <property type="match status" value="1"/>
</dbReference>
<evidence type="ECO:0000256" key="5">
    <source>
        <dbReference type="ARBA" id="ARBA00023004"/>
    </source>
</evidence>
<keyword evidence="4 7" id="KW-0560">Oxidoreductase</keyword>
<dbReference type="EMBL" id="BCNV01000001">
    <property type="protein sequence ID" value="GAS81703.1"/>
    <property type="molecule type" value="Genomic_DNA"/>
</dbReference>
<dbReference type="Proteomes" id="UP000069697">
    <property type="component" value="Unassembled WGS sequence"/>
</dbReference>
<keyword evidence="3 7" id="KW-0479">Metal-binding</keyword>
<keyword evidence="6 7" id="KW-0503">Monooxygenase</keyword>
<dbReference type="SUPFAM" id="SSF48264">
    <property type="entry name" value="Cytochrome P450"/>
    <property type="match status" value="1"/>
</dbReference>
<protein>
    <submittedName>
        <fullName evidence="8">Cytochrome P450</fullName>
    </submittedName>
</protein>
<evidence type="ECO:0000256" key="3">
    <source>
        <dbReference type="ARBA" id="ARBA00022723"/>
    </source>
</evidence>
<dbReference type="InterPro" id="IPR036396">
    <property type="entry name" value="Cyt_P450_sf"/>
</dbReference>
<dbReference type="Gene3D" id="1.10.630.10">
    <property type="entry name" value="Cytochrome P450"/>
    <property type="match status" value="1"/>
</dbReference>
<dbReference type="Pfam" id="PF00067">
    <property type="entry name" value="p450"/>
    <property type="match status" value="1"/>
</dbReference>
<dbReference type="GO" id="GO:0005506">
    <property type="term" value="F:iron ion binding"/>
    <property type="evidence" value="ECO:0007669"/>
    <property type="project" value="InterPro"/>
</dbReference>
<evidence type="ECO:0000256" key="2">
    <source>
        <dbReference type="ARBA" id="ARBA00022617"/>
    </source>
</evidence>
<reference evidence="8 9" key="1">
    <citation type="journal article" date="2016" name="Genome Announc.">
        <title>Draft Genome Sequence of Paenibacillus amylolyticus Heshi-A3, Isolated from Fermented Rice Bran in a Japanese Fermented Seafood Dish.</title>
        <authorList>
            <person name="Akuzawa S."/>
            <person name="Nagaoka J."/>
            <person name="Kanekatsu M."/>
            <person name="Kubota E."/>
            <person name="Ohtake R."/>
            <person name="Suzuki T."/>
            <person name="Kanesaki Y."/>
        </authorList>
    </citation>
    <scope>NUCLEOTIDE SEQUENCE [LARGE SCALE GENOMIC DNA]</scope>
    <source>
        <strain evidence="8 9">Heshi-A3</strain>
    </source>
</reference>
<dbReference type="PROSITE" id="PS00086">
    <property type="entry name" value="CYTOCHROME_P450"/>
    <property type="match status" value="1"/>
</dbReference>
<evidence type="ECO:0000256" key="6">
    <source>
        <dbReference type="ARBA" id="ARBA00023033"/>
    </source>
</evidence>
<dbReference type="InterPro" id="IPR001128">
    <property type="entry name" value="Cyt_P450"/>
</dbReference>
<reference evidence="9" key="2">
    <citation type="submission" date="2016-01" db="EMBL/GenBank/DDBJ databases">
        <title>Draft Genome Sequence of Paenibacillus amylolyticus Heshi-A3 that Was Isolated from Fermented Rice Bran with Aging Salted Mackerel, Which Was Named Heshiko as Traditional Fermented Seafood in Japan.</title>
        <authorList>
            <person name="Akuzawa S."/>
            <person name="Nakagawa J."/>
            <person name="Kanekatsu T."/>
            <person name="Kubota E."/>
            <person name="Ohtake R."/>
            <person name="Suzuki T."/>
            <person name="Kanesaki Y."/>
        </authorList>
    </citation>
    <scope>NUCLEOTIDE SEQUENCE [LARGE SCALE GENOMIC DNA]</scope>
    <source>
        <strain evidence="9">Heshi-A3</strain>
    </source>
</reference>